<dbReference type="SMART" id="SM00086">
    <property type="entry name" value="PAC"/>
    <property type="match status" value="4"/>
</dbReference>
<dbReference type="Pfam" id="PF00563">
    <property type="entry name" value="EAL"/>
    <property type="match status" value="1"/>
</dbReference>
<dbReference type="CDD" id="cd01949">
    <property type="entry name" value="GGDEF"/>
    <property type="match status" value="1"/>
</dbReference>
<keyword evidence="6" id="KW-1185">Reference proteome</keyword>
<comment type="caution">
    <text evidence="5">The sequence shown here is derived from an EMBL/GenBank/DDBJ whole genome shotgun (WGS) entry which is preliminary data.</text>
</comment>
<evidence type="ECO:0000259" key="3">
    <source>
        <dbReference type="PROSITE" id="PS50883"/>
    </source>
</evidence>
<dbReference type="CDD" id="cd01948">
    <property type="entry name" value="EAL"/>
    <property type="match status" value="1"/>
</dbReference>
<dbReference type="InterPro" id="IPR000700">
    <property type="entry name" value="PAS-assoc_C"/>
</dbReference>
<dbReference type="InterPro" id="IPR000160">
    <property type="entry name" value="GGDEF_dom"/>
</dbReference>
<dbReference type="SMART" id="SM00052">
    <property type="entry name" value="EAL"/>
    <property type="match status" value="1"/>
</dbReference>
<proteinExistence type="predicted"/>
<feature type="domain" description="EAL" evidence="3">
    <location>
        <begin position="747"/>
        <end position="1005"/>
    </location>
</feature>
<evidence type="ECO:0000259" key="4">
    <source>
        <dbReference type="PROSITE" id="PS50887"/>
    </source>
</evidence>
<feature type="domain" description="GGDEF" evidence="4">
    <location>
        <begin position="608"/>
        <end position="741"/>
    </location>
</feature>
<dbReference type="InterPro" id="IPR029787">
    <property type="entry name" value="Nucleotide_cyclase"/>
</dbReference>
<dbReference type="PROSITE" id="PS50887">
    <property type="entry name" value="GGDEF"/>
    <property type="match status" value="1"/>
</dbReference>
<dbReference type="InterPro" id="IPR035965">
    <property type="entry name" value="PAS-like_dom_sf"/>
</dbReference>
<feature type="domain" description="PAC" evidence="2">
    <location>
        <begin position="152"/>
        <end position="204"/>
    </location>
</feature>
<dbReference type="InterPro" id="IPR013655">
    <property type="entry name" value="PAS_fold_3"/>
</dbReference>
<protein>
    <submittedName>
        <fullName evidence="5">EAL domain-containing protein</fullName>
    </submittedName>
</protein>
<dbReference type="Gene3D" id="3.30.70.270">
    <property type="match status" value="1"/>
</dbReference>
<dbReference type="NCBIfam" id="TIGR00229">
    <property type="entry name" value="sensory_box"/>
    <property type="match status" value="4"/>
</dbReference>
<dbReference type="SUPFAM" id="SSF141868">
    <property type="entry name" value="EAL domain-like"/>
    <property type="match status" value="1"/>
</dbReference>
<dbReference type="InterPro" id="IPR001633">
    <property type="entry name" value="EAL_dom"/>
</dbReference>
<feature type="domain" description="PAS" evidence="1">
    <location>
        <begin position="76"/>
        <end position="148"/>
    </location>
</feature>
<dbReference type="Pfam" id="PF08448">
    <property type="entry name" value="PAS_4"/>
    <property type="match status" value="2"/>
</dbReference>
<dbReference type="InterPro" id="IPR043128">
    <property type="entry name" value="Rev_trsase/Diguanyl_cyclase"/>
</dbReference>
<reference evidence="5 6" key="1">
    <citation type="submission" date="2023-05" db="EMBL/GenBank/DDBJ databases">
        <authorList>
            <person name="Guo Y."/>
        </authorList>
    </citation>
    <scope>NUCLEOTIDE SEQUENCE [LARGE SCALE GENOMIC DNA]</scope>
    <source>
        <strain evidence="5 6">GR2756</strain>
    </source>
</reference>
<accession>A0ABU3QB27</accession>
<dbReference type="PROSITE" id="PS50112">
    <property type="entry name" value="PAS"/>
    <property type="match status" value="2"/>
</dbReference>
<dbReference type="InterPro" id="IPR013656">
    <property type="entry name" value="PAS_4"/>
</dbReference>
<dbReference type="NCBIfam" id="TIGR00254">
    <property type="entry name" value="GGDEF"/>
    <property type="match status" value="1"/>
</dbReference>
<dbReference type="PROSITE" id="PS50113">
    <property type="entry name" value="PAC"/>
    <property type="match status" value="3"/>
</dbReference>
<dbReference type="CDD" id="cd00130">
    <property type="entry name" value="PAS"/>
    <property type="match status" value="3"/>
</dbReference>
<dbReference type="SMART" id="SM00091">
    <property type="entry name" value="PAS"/>
    <property type="match status" value="4"/>
</dbReference>
<dbReference type="PROSITE" id="PS50883">
    <property type="entry name" value="EAL"/>
    <property type="match status" value="1"/>
</dbReference>
<dbReference type="Proteomes" id="UP001259572">
    <property type="component" value="Unassembled WGS sequence"/>
</dbReference>
<dbReference type="SUPFAM" id="SSF55073">
    <property type="entry name" value="Nucleotide cyclase"/>
    <property type="match status" value="1"/>
</dbReference>
<evidence type="ECO:0000259" key="1">
    <source>
        <dbReference type="PROSITE" id="PS50112"/>
    </source>
</evidence>
<dbReference type="PANTHER" id="PTHR44757">
    <property type="entry name" value="DIGUANYLATE CYCLASE DGCP"/>
    <property type="match status" value="1"/>
</dbReference>
<dbReference type="Pfam" id="PF08447">
    <property type="entry name" value="PAS_3"/>
    <property type="match status" value="2"/>
</dbReference>
<dbReference type="InterPro" id="IPR035919">
    <property type="entry name" value="EAL_sf"/>
</dbReference>
<gene>
    <name evidence="5" type="ORF">RQX22_16715</name>
</gene>
<dbReference type="InterPro" id="IPR052155">
    <property type="entry name" value="Biofilm_reg_signaling"/>
</dbReference>
<dbReference type="PANTHER" id="PTHR44757:SF2">
    <property type="entry name" value="BIOFILM ARCHITECTURE MAINTENANCE PROTEIN MBAA"/>
    <property type="match status" value="1"/>
</dbReference>
<dbReference type="Pfam" id="PF00990">
    <property type="entry name" value="GGDEF"/>
    <property type="match status" value="1"/>
</dbReference>
<dbReference type="InterPro" id="IPR001610">
    <property type="entry name" value="PAC"/>
</dbReference>
<dbReference type="SMART" id="SM00267">
    <property type="entry name" value="GGDEF"/>
    <property type="match status" value="1"/>
</dbReference>
<organism evidence="5 6">
    <name type="scientific">Sphingosinicella rhizophila</name>
    <dbReference type="NCBI Taxonomy" id="3050082"/>
    <lineage>
        <taxon>Bacteria</taxon>
        <taxon>Pseudomonadati</taxon>
        <taxon>Pseudomonadota</taxon>
        <taxon>Alphaproteobacteria</taxon>
        <taxon>Sphingomonadales</taxon>
        <taxon>Sphingosinicellaceae</taxon>
        <taxon>Sphingosinicella</taxon>
    </lineage>
</organism>
<dbReference type="SUPFAM" id="SSF55785">
    <property type="entry name" value="PYP-like sensor domain (PAS domain)"/>
    <property type="match status" value="4"/>
</dbReference>
<dbReference type="Gene3D" id="3.30.450.20">
    <property type="entry name" value="PAS domain"/>
    <property type="match status" value="5"/>
</dbReference>
<sequence length="1019" mass="112719">MGEIIWDAFPETVGSAFEENYRRARELAEEVSFECFFEPLCAWYEVHASPISSGGLGVWFRNINERRKQLAALTAAEERLRLAAKATRDLIFDWDIGSGRLQFQDSYDTFLGYARNDLGGDIEMFMALVHPDDRDRLRSDIRQAISGDGNHLVCDCRLASKDGRYADVIIRAFLARDEEGSATRLVGAVEDNTERNAAIRALRDREAHLSSVFGQAMVGIMHCAPDGHMLMVNRRFCEILGRSADELRGLDFTDFTHPEDLSWNVPLHRAKKAAGESFQIEKRYVRGDGSIVWCEVSVSFLRTDDGRPPSCIVVAQDISARKSAEEALGNQSDLLQTVVDSVQDLIFAKDCEGRFVLTNKALTDSCGDLLGIRTIDRFPAKFTDIYESVDEEVIRSGAPKTVEEIIPVGGRERFFETVKVPWVERGQTVGVIGVSRDITDNKANAIALRKSELLYRSVLEASADSIEILDLDGNIVIANSSSLAATDVRSLDQIRGKAWLANWPDSSREKAKDALAKARNGRVSRFSAYSQDSEQSLRWWDVVVSPMCDEDGSITGILSVSRDTTFQREASAKLKWASEHDELTGLPNRRAFQNHLQAATLRAMNSGGSIGLLLIDLDHFKHVNDTLGHTAGDHLLRIFGERLKQCSRVNDLIARLGGDEFAVLIEGPDDRIDLAGAGAAILSRLQEPVEFGGRALGISASLGGAVYPKDAMSANELFENADIALYALKGSGRGGTRMFEPSMRARTQIVSSQLSLARASIMDRTIEPYYQPKVDLRTGQIAGFEALLRWHHSSRGIQLPGSVAEAFKDYELASKISERIQQKVFADVKAWLTKDVAFGRVSINAAPVEFLRDDFSERMIDRMRALNVPPHLIELEVTENVFVESGSTFVERALQKLHEFGVKIALDDFGTGYSSLSHLRDFPVDVVKIDRSFVRGMIDNSEMMAIVSAVIHLAASLKIEAVAEGVETEDQMCLLAREGCPLGQGYFFGEAIEASQVAERLGRGPGWASSWVAARTIQA</sequence>
<dbReference type="EMBL" id="JAVUPU010000010">
    <property type="protein sequence ID" value="MDT9600605.1"/>
    <property type="molecule type" value="Genomic_DNA"/>
</dbReference>
<dbReference type="Gene3D" id="3.20.20.450">
    <property type="entry name" value="EAL domain"/>
    <property type="match status" value="1"/>
</dbReference>
<dbReference type="InterPro" id="IPR000014">
    <property type="entry name" value="PAS"/>
</dbReference>
<evidence type="ECO:0000313" key="5">
    <source>
        <dbReference type="EMBL" id="MDT9600605.1"/>
    </source>
</evidence>
<feature type="domain" description="PAC" evidence="2">
    <location>
        <begin position="278"/>
        <end position="330"/>
    </location>
</feature>
<feature type="domain" description="PAC" evidence="2">
    <location>
        <begin position="522"/>
        <end position="576"/>
    </location>
</feature>
<feature type="domain" description="PAS" evidence="1">
    <location>
        <begin position="205"/>
        <end position="260"/>
    </location>
</feature>
<evidence type="ECO:0000313" key="6">
    <source>
        <dbReference type="Proteomes" id="UP001259572"/>
    </source>
</evidence>
<evidence type="ECO:0000259" key="2">
    <source>
        <dbReference type="PROSITE" id="PS50113"/>
    </source>
</evidence>
<name>A0ABU3QB27_9SPHN</name>